<feature type="transmembrane region" description="Helical" evidence="1">
    <location>
        <begin position="50"/>
        <end position="74"/>
    </location>
</feature>
<keyword evidence="1" id="KW-0812">Transmembrane</keyword>
<accession>A0AAU6SDP9</accession>
<protein>
    <submittedName>
        <fullName evidence="2">DUF2975 domain-containing protein</fullName>
    </submittedName>
</protein>
<feature type="transmembrane region" description="Helical" evidence="1">
    <location>
        <begin position="86"/>
        <end position="112"/>
    </location>
</feature>
<organism evidence="2">
    <name type="scientific">Microbacterium sp. LWS13-1.2</name>
    <dbReference type="NCBI Taxonomy" id="3135264"/>
    <lineage>
        <taxon>Bacteria</taxon>
        <taxon>Bacillati</taxon>
        <taxon>Actinomycetota</taxon>
        <taxon>Actinomycetes</taxon>
        <taxon>Micrococcales</taxon>
        <taxon>Microbacteriaceae</taxon>
        <taxon>Microbacterium</taxon>
    </lineage>
</organism>
<keyword evidence="1" id="KW-1133">Transmembrane helix</keyword>
<dbReference type="EMBL" id="CP151632">
    <property type="protein sequence ID" value="WZO35093.1"/>
    <property type="molecule type" value="Genomic_DNA"/>
</dbReference>
<evidence type="ECO:0000313" key="2">
    <source>
        <dbReference type="EMBL" id="WZO35093.1"/>
    </source>
</evidence>
<name>A0AAU6SDP9_9MICO</name>
<dbReference type="RefSeq" id="WP_349425930.1">
    <property type="nucleotide sequence ID" value="NZ_CP151632.1"/>
</dbReference>
<gene>
    <name evidence="2" type="ORF">MRBLWS13_002771</name>
</gene>
<sequence>MRPTTIVVLKALIAVLIALLLLCQVAVLPGMARSLAGMYPYLAYLEVPGIVIGVIFTLCAQVVLVCVWQLLTLVRADSIFTPRAFVWVDVSLAAVVFATVLVVTTLAFLITAPAGSPSIVLLCLLGIVVGAGLSLLLVVLRGLLRKASQLQHDLSEVV</sequence>
<keyword evidence="1" id="KW-0472">Membrane</keyword>
<feature type="transmembrane region" description="Helical" evidence="1">
    <location>
        <begin position="118"/>
        <end position="140"/>
    </location>
</feature>
<evidence type="ECO:0000256" key="1">
    <source>
        <dbReference type="SAM" id="Phobius"/>
    </source>
</evidence>
<reference evidence="2" key="1">
    <citation type="submission" date="2024-04" db="EMBL/GenBank/DDBJ databases">
        <authorList>
            <person name="Roder T."/>
            <person name="Oberhansli S."/>
            <person name="Kreuzer M."/>
        </authorList>
    </citation>
    <scope>NUCLEOTIDE SEQUENCE</scope>
    <source>
        <strain evidence="2">LWS13-1.2</strain>
    </source>
</reference>
<dbReference type="Pfam" id="PF11188">
    <property type="entry name" value="DUF2975"/>
    <property type="match status" value="1"/>
</dbReference>
<proteinExistence type="predicted"/>
<dbReference type="AlphaFoldDB" id="A0AAU6SDP9"/>
<dbReference type="InterPro" id="IPR021354">
    <property type="entry name" value="DUF2975"/>
</dbReference>